<reference evidence="2" key="1">
    <citation type="submission" date="2021-01" db="EMBL/GenBank/DDBJ databases">
        <authorList>
            <person name="Lovell J.T."/>
            <person name="Bentley N."/>
            <person name="Bhattarai G."/>
            <person name="Jenkins J.W."/>
            <person name="Sreedasyam A."/>
            <person name="Alarcon Y."/>
            <person name="Bock C."/>
            <person name="Boston L."/>
            <person name="Carlson J."/>
            <person name="Cervantes K."/>
            <person name="Clermont K."/>
            <person name="Krom N."/>
            <person name="Kubenka K."/>
            <person name="Mamidi S."/>
            <person name="Mattison C."/>
            <person name="Monteros M."/>
            <person name="Pisani C."/>
            <person name="Plott C."/>
            <person name="Rajasekar S."/>
            <person name="Rhein H.S."/>
            <person name="Rohla C."/>
            <person name="Song M."/>
            <person name="Hilaire R.S."/>
            <person name="Shu S."/>
            <person name="Wells L."/>
            <person name="Wang X."/>
            <person name="Webber J."/>
            <person name="Heerema R.J."/>
            <person name="Klein P."/>
            <person name="Conner P."/>
            <person name="Grauke L."/>
            <person name="Grimwood J."/>
            <person name="Schmutz J."/>
            <person name="Randall J.J."/>
        </authorList>
    </citation>
    <scope>NUCLEOTIDE SEQUENCE</scope>
    <source>
        <tissue evidence="2">Leaf</tissue>
    </source>
</reference>
<dbReference type="AlphaFoldDB" id="A0A922EQJ8"/>
<dbReference type="FunFam" id="1.20.120.1920:FF:000003">
    <property type="entry name" value="Ubiquitin-associated/translation elongation factor EF1B protein"/>
    <property type="match status" value="1"/>
</dbReference>
<evidence type="ECO:0000313" key="2">
    <source>
        <dbReference type="EMBL" id="KAG6706902.1"/>
    </source>
</evidence>
<dbReference type="GO" id="GO:0000813">
    <property type="term" value="C:ESCRT I complex"/>
    <property type="evidence" value="ECO:0007669"/>
    <property type="project" value="InterPro"/>
</dbReference>
<feature type="region of interest" description="Disordered" evidence="1">
    <location>
        <begin position="1"/>
        <end position="78"/>
    </location>
</feature>
<feature type="compositionally biased region" description="Polar residues" evidence="1">
    <location>
        <begin position="44"/>
        <end position="58"/>
    </location>
</feature>
<evidence type="ECO:0008006" key="4">
    <source>
        <dbReference type="Google" id="ProtNLM"/>
    </source>
</evidence>
<evidence type="ECO:0000313" key="3">
    <source>
        <dbReference type="Proteomes" id="UP000811246"/>
    </source>
</evidence>
<dbReference type="OrthoDB" id="2018023at2759"/>
<organism evidence="2 3">
    <name type="scientific">Carya illinoinensis</name>
    <name type="common">Pecan</name>
    <dbReference type="NCBI Taxonomy" id="32201"/>
    <lineage>
        <taxon>Eukaryota</taxon>
        <taxon>Viridiplantae</taxon>
        <taxon>Streptophyta</taxon>
        <taxon>Embryophyta</taxon>
        <taxon>Tracheophyta</taxon>
        <taxon>Spermatophyta</taxon>
        <taxon>Magnoliopsida</taxon>
        <taxon>eudicotyledons</taxon>
        <taxon>Gunneridae</taxon>
        <taxon>Pentapetalae</taxon>
        <taxon>rosids</taxon>
        <taxon>fabids</taxon>
        <taxon>Fagales</taxon>
        <taxon>Juglandaceae</taxon>
        <taxon>Carya</taxon>
    </lineage>
</organism>
<comment type="caution">
    <text evidence="2">The sequence shown here is derived from an EMBL/GenBank/DDBJ whole genome shotgun (WGS) entry which is preliminary data.</text>
</comment>
<dbReference type="PANTHER" id="PTHR15960:SF5">
    <property type="entry name" value="LD44032P"/>
    <property type="match status" value="1"/>
</dbReference>
<dbReference type="InterPro" id="IPR042575">
    <property type="entry name" value="UBAP1_C"/>
</dbReference>
<evidence type="ECO:0000256" key="1">
    <source>
        <dbReference type="SAM" id="MobiDB-lite"/>
    </source>
</evidence>
<accession>A0A922EQJ8</accession>
<feature type="compositionally biased region" description="Low complexity" evidence="1">
    <location>
        <begin position="67"/>
        <end position="76"/>
    </location>
</feature>
<proteinExistence type="predicted"/>
<gene>
    <name evidence="2" type="ORF">I3842_06G005900</name>
</gene>
<dbReference type="EMBL" id="CM031830">
    <property type="protein sequence ID" value="KAG6706902.1"/>
    <property type="molecule type" value="Genomic_DNA"/>
</dbReference>
<sequence>MDYDFRTRSGASYDPQVPMYRTPSSAAPSPHPMYGPSLYPRVGQPQTGHTVVPSSANRPSPYHHHTTTTSSSSSSSGLGIRVIIKPQYRITPPPQLSPQVGDIPRSNFQFDFDFERKVLAEAEKESQNWSRLGMENLPPRTTESTSSTGSVADPVVSKYISMGLSREAVPHAVANYGDDPTKVRDFVNGYTLLREMGFSSSNVVETLVVYENDTDKALAHFLNSSS</sequence>
<dbReference type="PANTHER" id="PTHR15960">
    <property type="entry name" value="LD44032P"/>
    <property type="match status" value="1"/>
</dbReference>
<name>A0A922EQJ8_CARIL</name>
<dbReference type="Proteomes" id="UP000811246">
    <property type="component" value="Chromosome 6"/>
</dbReference>
<dbReference type="Gene3D" id="1.20.120.1920">
    <property type="entry name" value="UBAP1 SOUBA domain"/>
    <property type="match status" value="1"/>
</dbReference>
<protein>
    <recommendedName>
        <fullName evidence="4">UBA domain-containing protein</fullName>
    </recommendedName>
</protein>
<dbReference type="GO" id="GO:0043130">
    <property type="term" value="F:ubiquitin binding"/>
    <property type="evidence" value="ECO:0007669"/>
    <property type="project" value="InterPro"/>
</dbReference>
<dbReference type="GO" id="GO:0043162">
    <property type="term" value="P:ubiquitin-dependent protein catabolic process via the multivesicular body sorting pathway"/>
    <property type="evidence" value="ECO:0007669"/>
    <property type="project" value="InterPro"/>
</dbReference>
<dbReference type="InterPro" id="IPR038870">
    <property type="entry name" value="UBAP1"/>
</dbReference>